<dbReference type="PANTHER" id="PTHR45614">
    <property type="entry name" value="MYB PROTEIN-RELATED"/>
    <property type="match status" value="1"/>
</dbReference>
<dbReference type="RefSeq" id="XP_068351030.1">
    <property type="nucleotide sequence ID" value="XM_068510464.1"/>
</dbReference>
<dbReference type="CDD" id="cd00167">
    <property type="entry name" value="SANT"/>
    <property type="match status" value="2"/>
</dbReference>
<dbReference type="InterPro" id="IPR017930">
    <property type="entry name" value="Myb_dom"/>
</dbReference>
<dbReference type="GO" id="GO:0000978">
    <property type="term" value="F:RNA polymerase II cis-regulatory region sequence-specific DNA binding"/>
    <property type="evidence" value="ECO:0007669"/>
    <property type="project" value="TreeGrafter"/>
</dbReference>
<dbReference type="GO" id="GO:0005634">
    <property type="term" value="C:nucleus"/>
    <property type="evidence" value="ECO:0007669"/>
    <property type="project" value="TreeGrafter"/>
</dbReference>
<dbReference type="InterPro" id="IPR001005">
    <property type="entry name" value="SANT/Myb"/>
</dbReference>
<name>A0A1J4JK08_9EUKA</name>
<dbReference type="EMBL" id="MLAK01001087">
    <property type="protein sequence ID" value="OHS97893.1"/>
    <property type="molecule type" value="Genomic_DNA"/>
</dbReference>
<keyword evidence="5" id="KW-1185">Reference proteome</keyword>
<dbReference type="InterPro" id="IPR050560">
    <property type="entry name" value="MYB_TF"/>
</dbReference>
<dbReference type="AlphaFoldDB" id="A0A1J4JK08"/>
<evidence type="ECO:0000259" key="2">
    <source>
        <dbReference type="PROSITE" id="PS50090"/>
    </source>
</evidence>
<dbReference type="InterPro" id="IPR009057">
    <property type="entry name" value="Homeodomain-like_sf"/>
</dbReference>
<dbReference type="Gene3D" id="1.10.10.60">
    <property type="entry name" value="Homeodomain-like"/>
    <property type="match status" value="2"/>
</dbReference>
<feature type="region of interest" description="Disordered" evidence="1">
    <location>
        <begin position="151"/>
        <end position="205"/>
    </location>
</feature>
<evidence type="ECO:0000259" key="3">
    <source>
        <dbReference type="PROSITE" id="PS51294"/>
    </source>
</evidence>
<dbReference type="SUPFAM" id="SSF46689">
    <property type="entry name" value="Homeodomain-like"/>
    <property type="match status" value="1"/>
</dbReference>
<proteinExistence type="predicted"/>
<evidence type="ECO:0008006" key="6">
    <source>
        <dbReference type="Google" id="ProtNLM"/>
    </source>
</evidence>
<dbReference type="PROSITE" id="PS51294">
    <property type="entry name" value="HTH_MYB"/>
    <property type="match status" value="2"/>
</dbReference>
<evidence type="ECO:0000256" key="1">
    <source>
        <dbReference type="SAM" id="MobiDB-lite"/>
    </source>
</evidence>
<evidence type="ECO:0000313" key="5">
    <source>
        <dbReference type="Proteomes" id="UP000179807"/>
    </source>
</evidence>
<feature type="domain" description="HTH myb-type" evidence="3">
    <location>
        <begin position="87"/>
        <end position="134"/>
    </location>
</feature>
<dbReference type="PANTHER" id="PTHR45614:SF253">
    <property type="entry name" value="CHROMOSOME UNDETERMINED SCAFFOLD_38, WHOLE GENOME SHOTGUN SEQUENCE"/>
    <property type="match status" value="1"/>
</dbReference>
<dbReference type="PROSITE" id="PS50090">
    <property type="entry name" value="MYB_LIKE"/>
    <property type="match status" value="2"/>
</dbReference>
<feature type="domain" description="Myb-like" evidence="2">
    <location>
        <begin position="80"/>
        <end position="130"/>
    </location>
</feature>
<dbReference type="Proteomes" id="UP000179807">
    <property type="component" value="Unassembled WGS sequence"/>
</dbReference>
<dbReference type="OrthoDB" id="2143914at2759"/>
<reference evidence="4" key="1">
    <citation type="submission" date="2016-10" db="EMBL/GenBank/DDBJ databases">
        <authorList>
            <person name="Benchimol M."/>
            <person name="Almeida L.G."/>
            <person name="Vasconcelos A.T."/>
            <person name="Perreira-Neves A."/>
            <person name="Rosa I.A."/>
            <person name="Tasca T."/>
            <person name="Bogo M.R."/>
            <person name="de Souza W."/>
        </authorList>
    </citation>
    <scope>NUCLEOTIDE SEQUENCE [LARGE SCALE GENOMIC DNA]</scope>
    <source>
        <strain evidence="4">K</strain>
    </source>
</reference>
<feature type="domain" description="Myb-like" evidence="2">
    <location>
        <begin position="32"/>
        <end position="79"/>
    </location>
</feature>
<dbReference type="VEuPathDB" id="TrichDB:TRFO_35796"/>
<gene>
    <name evidence="4" type="ORF">TRFO_35796</name>
</gene>
<dbReference type="GeneID" id="94845168"/>
<comment type="caution">
    <text evidence="4">The sequence shown here is derived from an EMBL/GenBank/DDBJ whole genome shotgun (WGS) entry which is preliminary data.</text>
</comment>
<organism evidence="4 5">
    <name type="scientific">Tritrichomonas foetus</name>
    <dbReference type="NCBI Taxonomy" id="1144522"/>
    <lineage>
        <taxon>Eukaryota</taxon>
        <taxon>Metamonada</taxon>
        <taxon>Parabasalia</taxon>
        <taxon>Tritrichomonadida</taxon>
        <taxon>Tritrichomonadidae</taxon>
        <taxon>Tritrichomonas</taxon>
    </lineage>
</organism>
<dbReference type="Pfam" id="PF00249">
    <property type="entry name" value="Myb_DNA-binding"/>
    <property type="match status" value="2"/>
</dbReference>
<sequence length="325" mass="37043">MQPKKRNTWSIDLPANCTSVHQDHLNKVCKCRRRVFSTEEDMLLAELVSVQKCQNWFEVAKRLPGRSVRQCRDRWTNYLCPTNKFEPWTMDEDLKIVKLVNEIGTKWGKISELMPGRSDNTVKNRWYSGLKKNCTVSSRGKYYLKTTYSNNNSQSSSVKQASSNNSSSSNSSSSNNSALDDQSNSRGDSSQSNSSSISGSSASGLNEKKHSFYSCIIPEMKNFPSNSDSKNGINLVNVPSGIYNGFCNNIFGNFTKYGNNDYPVDPKFYDMSFDEIEEQENRTKKPNLEITAEESDDNFWDQKLFSQVTELFQDPFYQSGIAEEW</sequence>
<dbReference type="SMART" id="SM00717">
    <property type="entry name" value="SANT"/>
    <property type="match status" value="2"/>
</dbReference>
<dbReference type="GO" id="GO:0000981">
    <property type="term" value="F:DNA-binding transcription factor activity, RNA polymerase II-specific"/>
    <property type="evidence" value="ECO:0007669"/>
    <property type="project" value="TreeGrafter"/>
</dbReference>
<feature type="domain" description="HTH myb-type" evidence="3">
    <location>
        <begin position="30"/>
        <end position="83"/>
    </location>
</feature>
<accession>A0A1J4JK08</accession>
<protein>
    <recommendedName>
        <fullName evidence="6">Myb-like DNA-binding domain containing protein</fullName>
    </recommendedName>
</protein>
<evidence type="ECO:0000313" key="4">
    <source>
        <dbReference type="EMBL" id="OHS97893.1"/>
    </source>
</evidence>